<keyword evidence="2" id="KW-0472">Membrane</keyword>
<organism evidence="3 4">
    <name type="scientific">Agromyces flavus</name>
    <dbReference type="NCBI Taxonomy" id="589382"/>
    <lineage>
        <taxon>Bacteria</taxon>
        <taxon>Bacillati</taxon>
        <taxon>Actinomycetota</taxon>
        <taxon>Actinomycetes</taxon>
        <taxon>Micrococcales</taxon>
        <taxon>Microbacteriaceae</taxon>
        <taxon>Agromyces</taxon>
    </lineage>
</organism>
<feature type="transmembrane region" description="Helical" evidence="2">
    <location>
        <begin position="1224"/>
        <end position="1244"/>
    </location>
</feature>
<dbReference type="InterPro" id="IPR058062">
    <property type="entry name" value="SCO7613_C"/>
</dbReference>
<feature type="transmembrane region" description="Helical" evidence="2">
    <location>
        <begin position="1171"/>
        <end position="1191"/>
    </location>
</feature>
<feature type="region of interest" description="Disordered" evidence="1">
    <location>
        <begin position="1"/>
        <end position="31"/>
    </location>
</feature>
<name>A0A1H1QHH9_9MICO</name>
<feature type="transmembrane region" description="Helical" evidence="2">
    <location>
        <begin position="509"/>
        <end position="531"/>
    </location>
</feature>
<feature type="transmembrane region" description="Helical" evidence="2">
    <location>
        <begin position="538"/>
        <end position="556"/>
    </location>
</feature>
<feature type="transmembrane region" description="Helical" evidence="2">
    <location>
        <begin position="260"/>
        <end position="280"/>
    </location>
</feature>
<feature type="transmembrane region" description="Helical" evidence="2">
    <location>
        <begin position="562"/>
        <end position="582"/>
    </location>
</feature>
<feature type="transmembrane region" description="Helical" evidence="2">
    <location>
        <begin position="287"/>
        <end position="305"/>
    </location>
</feature>
<feature type="transmembrane region" description="Helical" evidence="2">
    <location>
        <begin position="785"/>
        <end position="804"/>
    </location>
</feature>
<feature type="transmembrane region" description="Helical" evidence="2">
    <location>
        <begin position="202"/>
        <end position="219"/>
    </location>
</feature>
<feature type="transmembrane region" description="Helical" evidence="2">
    <location>
        <begin position="898"/>
        <end position="915"/>
    </location>
</feature>
<evidence type="ECO:0000256" key="1">
    <source>
        <dbReference type="SAM" id="MobiDB-lite"/>
    </source>
</evidence>
<feature type="transmembrane region" description="Helical" evidence="2">
    <location>
        <begin position="760"/>
        <end position="779"/>
    </location>
</feature>
<dbReference type="EMBL" id="LT629755">
    <property type="protein sequence ID" value="SDS22359.1"/>
    <property type="molecule type" value="Genomic_DNA"/>
</dbReference>
<protein>
    <submittedName>
        <fullName evidence="3">Uncharacterized protein</fullName>
    </submittedName>
</protein>
<reference evidence="4" key="1">
    <citation type="submission" date="2016-10" db="EMBL/GenBank/DDBJ databases">
        <authorList>
            <person name="Varghese N."/>
            <person name="Submissions S."/>
        </authorList>
    </citation>
    <scope>NUCLEOTIDE SEQUENCE [LARGE SCALE GENOMIC DNA]</scope>
    <source>
        <strain evidence="4">CPCC 202695</strain>
    </source>
</reference>
<feature type="transmembrane region" description="Helical" evidence="2">
    <location>
        <begin position="1095"/>
        <end position="1114"/>
    </location>
</feature>
<keyword evidence="2" id="KW-1133">Transmembrane helix</keyword>
<feature type="transmembrane region" description="Helical" evidence="2">
    <location>
        <begin position="613"/>
        <end position="632"/>
    </location>
</feature>
<feature type="transmembrane region" description="Helical" evidence="2">
    <location>
        <begin position="811"/>
        <end position="831"/>
    </location>
</feature>
<feature type="transmembrane region" description="Helical" evidence="2">
    <location>
        <begin position="1042"/>
        <end position="1060"/>
    </location>
</feature>
<feature type="transmembrane region" description="Helical" evidence="2">
    <location>
        <begin position="1198"/>
        <end position="1218"/>
    </location>
</feature>
<feature type="compositionally biased region" description="Pro residues" evidence="1">
    <location>
        <begin position="147"/>
        <end position="158"/>
    </location>
</feature>
<feature type="compositionally biased region" description="Pro residues" evidence="1">
    <location>
        <begin position="107"/>
        <end position="119"/>
    </location>
</feature>
<feature type="transmembrane region" description="Helical" evidence="2">
    <location>
        <begin position="927"/>
        <end position="946"/>
    </location>
</feature>
<sequence length="1262" mass="128010">MRTEDPAFGACQSERMTDQSPPSAPDLRRWPSDPAHLVDATLCPACFSPLHRVGCDVCGLRLDVPAAAELFAAGVRVRDAERERQAVIGSMRAAQARAEVDGRQPIPAAPTPPPLPPVAPESVASVPVPMPAPVPVPVTSAPDRGSSPPPEAITPPHAPAGTRPRRSGVQVLLLTLGVVLLSVAAIVFLLVAYLVATLEVRSVITAAASVLVLALAWVLRARGLGGTAEGVAAVAVVLLVLDVWIVRANELFGTERLDELGYWGGALLVVSAILAAARWVSRVRVPGFAAAALAPVGAFLLGFGASPDDEVGTAAWLGGLAAVVAGAIGQFVRPTVERTIMLAGGFGGGAIALVAASWALPTISWGATCALLASSASWVALLLARWRDARTTDAWTLGAAVAASVAAALAPAIGAAFELDRGEAIWIAPASAAGVAVVVAALTRAGGSPGRHAMAAFVAAAVVAAAAALPAILVVPALAADLPAAAMAGWRADATAPRSPGELLGLDELRLGAVIAPLALAVGAVIALGLLRRLRPLAAVPTALALTGAGAAAVAAPTLLAVMGILLGVAIVALVAAALPAVRSLPGVTAVLAVFGVTSAATAWALSHASVDLWWWAVPVVVAAALGGRALASRVWSDPTSAVAAPLHTVAATAMVILAAFALPGWAIVAETPFPEPWRSGVFLLALTGSVLVAVPAAFPRMPRTDRLAIVVPSFAAGLGGSILLAAMPPMPLDWIPAAVLVGSGAAWIRSDLMPIRHAAAAIVPVSMGFAGAGLMTAYGPTGGAGYGMAAAALLAAVLALVVVPHDQTTHWAWSGAVGLVALIALISTMVPRTDAAEPWIVLLVLAPVPILIAALDGDPIGGASPTRHLSWLTLVLAIGSVWAWIGEQDVREVESYTLPLAGALLAAGALIMWRRASVDGTAAGRSAVLASAAAVAVLPSVATAGDSELRVLVLVSSGTVAVLAGFFLPERFRGVPVRMLTVGTGWVAVTGAALVRGTAVALGEPSRLIIEFWPLIALAVGLAAAVAWVRTQSRPAVAAEWAFVASVIAACVPTLAAILEDRHALIRAAVMMSALAVLHIANAASDARPIGGPVVRWSSVGAFVVTGMPALTAGTVDPFDVVTVPIAIGLISAGSLALRRDRTLGSWPALGPGLAVLLVPALVADWTEPELWRLVALGVVSAAAVAVGAALRLQAPLLVGGAVLLVHGIVQLWPYLSAFYEDVWWWLWLGIAGALLIAIAATYERQVRLARSAIRTIAALR</sequence>
<feature type="transmembrane region" description="Helical" evidence="2">
    <location>
        <begin position="339"/>
        <end position="359"/>
    </location>
</feature>
<evidence type="ECO:0000256" key="2">
    <source>
        <dbReference type="SAM" id="Phobius"/>
    </source>
</evidence>
<gene>
    <name evidence="3" type="ORF">SAMN04489721_0968</name>
</gene>
<feature type="transmembrane region" description="Helical" evidence="2">
    <location>
        <begin position="644"/>
        <end position="669"/>
    </location>
</feature>
<feature type="transmembrane region" description="Helical" evidence="2">
    <location>
        <begin position="1120"/>
        <end position="1139"/>
    </location>
</feature>
<keyword evidence="2" id="KW-0812">Transmembrane</keyword>
<feature type="transmembrane region" description="Helical" evidence="2">
    <location>
        <begin position="1009"/>
        <end position="1030"/>
    </location>
</feature>
<feature type="transmembrane region" description="Helical" evidence="2">
    <location>
        <begin position="171"/>
        <end position="196"/>
    </location>
</feature>
<feature type="transmembrane region" description="Helical" evidence="2">
    <location>
        <begin position="589"/>
        <end position="607"/>
    </location>
</feature>
<dbReference type="STRING" id="589382.SAMN04489721_0968"/>
<feature type="transmembrane region" description="Helical" evidence="2">
    <location>
        <begin position="311"/>
        <end position="332"/>
    </location>
</feature>
<dbReference type="Proteomes" id="UP000199482">
    <property type="component" value="Chromosome I"/>
</dbReference>
<feature type="transmembrane region" description="Helical" evidence="2">
    <location>
        <begin position="837"/>
        <end position="857"/>
    </location>
</feature>
<feature type="transmembrane region" description="Helical" evidence="2">
    <location>
        <begin position="395"/>
        <end position="417"/>
    </location>
</feature>
<feature type="transmembrane region" description="Helical" evidence="2">
    <location>
        <begin position="454"/>
        <end position="479"/>
    </location>
</feature>
<proteinExistence type="predicted"/>
<dbReference type="NCBIfam" id="NF047321">
    <property type="entry name" value="SCO7613_CTERM"/>
    <property type="match status" value="1"/>
</dbReference>
<feature type="transmembrane region" description="Helical" evidence="2">
    <location>
        <begin position="681"/>
        <end position="699"/>
    </location>
</feature>
<feature type="region of interest" description="Disordered" evidence="1">
    <location>
        <begin position="136"/>
        <end position="163"/>
    </location>
</feature>
<feature type="transmembrane region" description="Helical" evidence="2">
    <location>
        <begin position="708"/>
        <end position="729"/>
    </location>
</feature>
<feature type="transmembrane region" description="Helical" evidence="2">
    <location>
        <begin position="869"/>
        <end position="886"/>
    </location>
</feature>
<feature type="transmembrane region" description="Helical" evidence="2">
    <location>
        <begin position="231"/>
        <end position="248"/>
    </location>
</feature>
<evidence type="ECO:0000313" key="4">
    <source>
        <dbReference type="Proteomes" id="UP000199482"/>
    </source>
</evidence>
<feature type="transmembrane region" description="Helical" evidence="2">
    <location>
        <begin position="365"/>
        <end position="383"/>
    </location>
</feature>
<feature type="transmembrane region" description="Helical" evidence="2">
    <location>
        <begin position="735"/>
        <end position="753"/>
    </location>
</feature>
<feature type="transmembrane region" description="Helical" evidence="2">
    <location>
        <begin position="1146"/>
        <end position="1165"/>
    </location>
</feature>
<feature type="transmembrane region" description="Helical" evidence="2">
    <location>
        <begin position="423"/>
        <end position="442"/>
    </location>
</feature>
<evidence type="ECO:0000313" key="3">
    <source>
        <dbReference type="EMBL" id="SDS22359.1"/>
    </source>
</evidence>
<feature type="transmembrane region" description="Helical" evidence="2">
    <location>
        <begin position="1066"/>
        <end position="1083"/>
    </location>
</feature>
<feature type="region of interest" description="Disordered" evidence="1">
    <location>
        <begin position="98"/>
        <end position="121"/>
    </location>
</feature>
<feature type="transmembrane region" description="Helical" evidence="2">
    <location>
        <begin position="952"/>
        <end position="969"/>
    </location>
</feature>
<feature type="transmembrane region" description="Helical" evidence="2">
    <location>
        <begin position="981"/>
        <end position="1003"/>
    </location>
</feature>
<accession>A0A1H1QHH9</accession>
<dbReference type="AlphaFoldDB" id="A0A1H1QHH9"/>